<evidence type="ECO:0000313" key="2">
    <source>
        <dbReference type="EMBL" id="KIM36806.1"/>
    </source>
</evidence>
<evidence type="ECO:0000256" key="1">
    <source>
        <dbReference type="SAM" id="MobiDB-lite"/>
    </source>
</evidence>
<organism evidence="2 3">
    <name type="scientific">Hebeloma cylindrosporum</name>
    <dbReference type="NCBI Taxonomy" id="76867"/>
    <lineage>
        <taxon>Eukaryota</taxon>
        <taxon>Fungi</taxon>
        <taxon>Dikarya</taxon>
        <taxon>Basidiomycota</taxon>
        <taxon>Agaricomycotina</taxon>
        <taxon>Agaricomycetes</taxon>
        <taxon>Agaricomycetidae</taxon>
        <taxon>Agaricales</taxon>
        <taxon>Agaricineae</taxon>
        <taxon>Hymenogastraceae</taxon>
        <taxon>Hebeloma</taxon>
    </lineage>
</organism>
<reference evidence="2 3" key="1">
    <citation type="submission" date="2014-04" db="EMBL/GenBank/DDBJ databases">
        <authorList>
            <consortium name="DOE Joint Genome Institute"/>
            <person name="Kuo A."/>
            <person name="Gay G."/>
            <person name="Dore J."/>
            <person name="Kohler A."/>
            <person name="Nagy L.G."/>
            <person name="Floudas D."/>
            <person name="Copeland A."/>
            <person name="Barry K.W."/>
            <person name="Cichocki N."/>
            <person name="Veneault-Fourrey C."/>
            <person name="LaButti K."/>
            <person name="Lindquist E.A."/>
            <person name="Lipzen A."/>
            <person name="Lundell T."/>
            <person name="Morin E."/>
            <person name="Murat C."/>
            <person name="Sun H."/>
            <person name="Tunlid A."/>
            <person name="Henrissat B."/>
            <person name="Grigoriev I.V."/>
            <person name="Hibbett D.S."/>
            <person name="Martin F."/>
            <person name="Nordberg H.P."/>
            <person name="Cantor M.N."/>
            <person name="Hua S.X."/>
        </authorList>
    </citation>
    <scope>NUCLEOTIDE SEQUENCE [LARGE SCALE GENOMIC DNA]</scope>
    <source>
        <strain evidence="3">h7</strain>
    </source>
</reference>
<proteinExistence type="predicted"/>
<dbReference type="HOGENOM" id="CLU_2133807_0_0_1"/>
<accession>A0A0C3BZD1</accession>
<dbReference type="Proteomes" id="UP000053424">
    <property type="component" value="Unassembled WGS sequence"/>
</dbReference>
<protein>
    <submittedName>
        <fullName evidence="2">Uncharacterized protein</fullName>
    </submittedName>
</protein>
<reference evidence="3" key="2">
    <citation type="submission" date="2015-01" db="EMBL/GenBank/DDBJ databases">
        <title>Evolutionary Origins and Diversification of the Mycorrhizal Mutualists.</title>
        <authorList>
            <consortium name="DOE Joint Genome Institute"/>
            <consortium name="Mycorrhizal Genomics Consortium"/>
            <person name="Kohler A."/>
            <person name="Kuo A."/>
            <person name="Nagy L.G."/>
            <person name="Floudas D."/>
            <person name="Copeland A."/>
            <person name="Barry K.W."/>
            <person name="Cichocki N."/>
            <person name="Veneault-Fourrey C."/>
            <person name="LaButti K."/>
            <person name="Lindquist E.A."/>
            <person name="Lipzen A."/>
            <person name="Lundell T."/>
            <person name="Morin E."/>
            <person name="Murat C."/>
            <person name="Riley R."/>
            <person name="Ohm R."/>
            <person name="Sun H."/>
            <person name="Tunlid A."/>
            <person name="Henrissat B."/>
            <person name="Grigoriev I.V."/>
            <person name="Hibbett D.S."/>
            <person name="Martin F."/>
        </authorList>
    </citation>
    <scope>NUCLEOTIDE SEQUENCE [LARGE SCALE GENOMIC DNA]</scope>
    <source>
        <strain evidence="3">h7</strain>
    </source>
</reference>
<gene>
    <name evidence="2" type="ORF">M413DRAFT_284856</name>
</gene>
<sequence>MFLSFKLTWVLVENQRWTLGNYIPIPLMFVWIQHPARCIHRAKLITLERLRWHPPFLKNNWTRQQAISPHVLDKPSRMVHGLLSESSDGARDHPRLTITPVSQSLYPPHMPRV</sequence>
<keyword evidence="3" id="KW-1185">Reference proteome</keyword>
<name>A0A0C3BZD1_HEBCY</name>
<dbReference type="EMBL" id="KN831802">
    <property type="protein sequence ID" value="KIM36806.1"/>
    <property type="molecule type" value="Genomic_DNA"/>
</dbReference>
<feature type="region of interest" description="Disordered" evidence="1">
    <location>
        <begin position="83"/>
        <end position="113"/>
    </location>
</feature>
<dbReference type="AlphaFoldDB" id="A0A0C3BZD1"/>
<evidence type="ECO:0000313" key="3">
    <source>
        <dbReference type="Proteomes" id="UP000053424"/>
    </source>
</evidence>